<reference evidence="3 4" key="1">
    <citation type="journal article" date="2023" name="Mol. Ecol. Resour.">
        <title>Chromosome-level genome assembly of a triploid poplar Populus alba 'Berolinensis'.</title>
        <authorList>
            <person name="Chen S."/>
            <person name="Yu Y."/>
            <person name="Wang X."/>
            <person name="Wang S."/>
            <person name="Zhang T."/>
            <person name="Zhou Y."/>
            <person name="He R."/>
            <person name="Meng N."/>
            <person name="Wang Y."/>
            <person name="Liu W."/>
            <person name="Liu Z."/>
            <person name="Liu J."/>
            <person name="Guo Q."/>
            <person name="Huang H."/>
            <person name="Sederoff R.R."/>
            <person name="Wang G."/>
            <person name="Qu G."/>
            <person name="Chen S."/>
        </authorList>
    </citation>
    <scope>NUCLEOTIDE SEQUENCE [LARGE SCALE GENOMIC DNA]</scope>
    <source>
        <strain evidence="3">SC-2020</strain>
    </source>
</reference>
<dbReference type="PANTHER" id="PTHR32387:SF0">
    <property type="entry name" value="PROTEIN NO VEIN"/>
    <property type="match status" value="1"/>
</dbReference>
<dbReference type="GO" id="GO:0010305">
    <property type="term" value="P:leaf vascular tissue pattern formation"/>
    <property type="evidence" value="ECO:0007669"/>
    <property type="project" value="TreeGrafter"/>
</dbReference>
<dbReference type="InterPro" id="IPR024975">
    <property type="entry name" value="NOV_C"/>
</dbReference>
<comment type="caution">
    <text evidence="3">The sequence shown here is derived from an EMBL/GenBank/DDBJ whole genome shotgun (WGS) entry which is preliminary data.</text>
</comment>
<proteinExistence type="predicted"/>
<evidence type="ECO:0000313" key="3">
    <source>
        <dbReference type="EMBL" id="KAJ7015719.1"/>
    </source>
</evidence>
<sequence length="759" mass="86403">MENACKYLLEVLDTLWDDNFSDKATIYYDLKSSDNGRSFKSSFISKICDFQWVVSCMDNELHYPKDLFYDCDAVRSILGASAPYALPKTEVTIDDVLEIIKAWRKSETTFKARNKVSEAFRSGPFIFVPSKSGSNHKDLLPGVFLSAEDVYWHDPTGSMDRLEKDPFSGRVNKCYSVPVKQDILSTAVLPSQAASAVFKVLLMWTEGLESGSLSTEEIIHLKECLTKLDYTVLPTAQDKWVSLDPSFGLVCWSDDKNLRKIFKNFNNIEFLYFGNLSGSEQEMLQTKVSLLLQKLGIPALSEDSLRNTLTNFYVIAQNVLFKVFPFLQTSCMHIMVVFTRFVTRKAIYDGPADSSFKASLINWALPYAQRYIYSTHPDKYSKLKQSGFNHLKQLQVIAVEKLSFHYAIKKCHLASKRQEQCSCLLEGNTLYTRLESDTHALFLELSRLFFDGTPELHLANFLHMITTMAESGSTEEQTEFFIVNSQKKPSNLKLKASVSSYWPPADWKTAPDFHSSRCSINDEEIVTEAVSVVPAKNNADFTIENKADELPESDNVDTQSPNFNGPELGPSKIFRTDQLRPGTANAIQAMATGREGEQVAFNHLTQKFGQVVKWVNQDNETGLPYDMVIEVGSSKEYIEVKATRSSMKNWFEISFREWHFAVEKGECFSILHVLLDFFRKRRNALTREFRGITTSMPGCRNSVAFEFQAKRFDSVSGGIPTRCPGCRNSVAFEFRVIPLEHVCFCYLFYIRLLPQRRNA</sequence>
<dbReference type="GO" id="GO:0009793">
    <property type="term" value="P:embryo development ending in seed dormancy"/>
    <property type="evidence" value="ECO:0007669"/>
    <property type="project" value="TreeGrafter"/>
</dbReference>
<dbReference type="EMBL" id="JAQIZT010000001">
    <property type="protein sequence ID" value="KAJ7015719.1"/>
    <property type="molecule type" value="Genomic_DNA"/>
</dbReference>
<evidence type="ECO:0000259" key="2">
    <source>
        <dbReference type="Pfam" id="PF13020"/>
    </source>
</evidence>
<dbReference type="GO" id="GO:0048364">
    <property type="term" value="P:root development"/>
    <property type="evidence" value="ECO:0007669"/>
    <property type="project" value="TreeGrafter"/>
</dbReference>
<dbReference type="GO" id="GO:0005634">
    <property type="term" value="C:nucleus"/>
    <property type="evidence" value="ECO:0007669"/>
    <property type="project" value="TreeGrafter"/>
</dbReference>
<gene>
    <name evidence="3" type="ORF">NC653_004883</name>
</gene>
<dbReference type="PANTHER" id="PTHR32387">
    <property type="entry name" value="WU:FJ29H11"/>
    <property type="match status" value="1"/>
</dbReference>
<name>A0AAD6RVG9_9ROSI</name>
<feature type="region of interest" description="Disordered" evidence="1">
    <location>
        <begin position="551"/>
        <end position="572"/>
    </location>
</feature>
<evidence type="ECO:0000256" key="1">
    <source>
        <dbReference type="SAM" id="MobiDB-lite"/>
    </source>
</evidence>
<organism evidence="3 4">
    <name type="scientific">Populus alba x Populus x berolinensis</name>
    <dbReference type="NCBI Taxonomy" id="444605"/>
    <lineage>
        <taxon>Eukaryota</taxon>
        <taxon>Viridiplantae</taxon>
        <taxon>Streptophyta</taxon>
        <taxon>Embryophyta</taxon>
        <taxon>Tracheophyta</taxon>
        <taxon>Spermatophyta</taxon>
        <taxon>Magnoliopsida</taxon>
        <taxon>eudicotyledons</taxon>
        <taxon>Gunneridae</taxon>
        <taxon>Pentapetalae</taxon>
        <taxon>rosids</taxon>
        <taxon>fabids</taxon>
        <taxon>Malpighiales</taxon>
        <taxon>Salicaceae</taxon>
        <taxon>Saliceae</taxon>
        <taxon>Populus</taxon>
    </lineage>
</organism>
<dbReference type="InterPro" id="IPR052957">
    <property type="entry name" value="Auxin_embryo_med"/>
</dbReference>
<evidence type="ECO:0000313" key="4">
    <source>
        <dbReference type="Proteomes" id="UP001164929"/>
    </source>
</evidence>
<dbReference type="AlphaFoldDB" id="A0AAD6RVG9"/>
<dbReference type="Proteomes" id="UP001164929">
    <property type="component" value="Chromosome 1"/>
</dbReference>
<protein>
    <recommendedName>
        <fullName evidence="2">Protein NO VEIN C-terminal domain-containing protein</fullName>
    </recommendedName>
</protein>
<feature type="domain" description="Protein NO VEIN C-terminal" evidence="2">
    <location>
        <begin position="596"/>
        <end position="675"/>
    </location>
</feature>
<keyword evidence="4" id="KW-1185">Reference proteome</keyword>
<dbReference type="Pfam" id="PF13020">
    <property type="entry name" value="NOV_C"/>
    <property type="match status" value="1"/>
</dbReference>
<accession>A0AAD6RVG9</accession>